<dbReference type="Pfam" id="PF00817">
    <property type="entry name" value="IMS"/>
    <property type="match status" value="1"/>
</dbReference>
<comment type="subcellular location">
    <subcellularLocation>
        <location evidence="1">Nucleus</location>
    </subcellularLocation>
</comment>
<feature type="compositionally biased region" description="Pro residues" evidence="9">
    <location>
        <begin position="560"/>
        <end position="592"/>
    </location>
</feature>
<feature type="region of interest" description="Disordered" evidence="9">
    <location>
        <begin position="487"/>
        <end position="514"/>
    </location>
</feature>
<feature type="compositionally biased region" description="Gly residues" evidence="9">
    <location>
        <begin position="690"/>
        <end position="706"/>
    </location>
</feature>
<evidence type="ECO:0000256" key="2">
    <source>
        <dbReference type="ARBA" id="ARBA00022679"/>
    </source>
</evidence>
<dbReference type="GO" id="GO:0005657">
    <property type="term" value="C:replication fork"/>
    <property type="evidence" value="ECO:0007669"/>
    <property type="project" value="UniProtKB-ARBA"/>
</dbReference>
<evidence type="ECO:0000256" key="3">
    <source>
        <dbReference type="ARBA" id="ARBA00022723"/>
    </source>
</evidence>
<feature type="region of interest" description="Disordered" evidence="9">
    <location>
        <begin position="816"/>
        <end position="869"/>
    </location>
</feature>
<evidence type="ECO:0000256" key="7">
    <source>
        <dbReference type="ARBA" id="ARBA00023204"/>
    </source>
</evidence>
<dbReference type="SUPFAM" id="SSF56672">
    <property type="entry name" value="DNA/RNA polymerases"/>
    <property type="match status" value="1"/>
</dbReference>
<dbReference type="EC" id="2.7.7.7" evidence="11"/>
<dbReference type="PROSITE" id="PS50173">
    <property type="entry name" value="UMUC"/>
    <property type="match status" value="1"/>
</dbReference>
<dbReference type="PANTHER" id="PTHR45873:SF1">
    <property type="entry name" value="DNA POLYMERASE ETA"/>
    <property type="match status" value="1"/>
</dbReference>
<keyword evidence="8" id="KW-0539">Nucleus</keyword>
<keyword evidence="12" id="KW-1185">Reference proteome</keyword>
<dbReference type="GO" id="GO:0003684">
    <property type="term" value="F:damaged DNA binding"/>
    <property type="evidence" value="ECO:0007669"/>
    <property type="project" value="InterPro"/>
</dbReference>
<dbReference type="Proteomes" id="UP001140217">
    <property type="component" value="Unassembled WGS sequence"/>
</dbReference>
<feature type="domain" description="UmuC" evidence="10">
    <location>
        <begin position="22"/>
        <end position="299"/>
    </location>
</feature>
<feature type="compositionally biased region" description="Acidic residues" evidence="9">
    <location>
        <begin position="844"/>
        <end position="869"/>
    </location>
</feature>
<dbReference type="GO" id="GO:0007064">
    <property type="term" value="P:mitotic sister chromatid cohesion"/>
    <property type="evidence" value="ECO:0007669"/>
    <property type="project" value="UniProtKB-ARBA"/>
</dbReference>
<evidence type="ECO:0000256" key="1">
    <source>
        <dbReference type="ARBA" id="ARBA00004123"/>
    </source>
</evidence>
<keyword evidence="4" id="KW-0227">DNA damage</keyword>
<evidence type="ECO:0000313" key="11">
    <source>
        <dbReference type="EMBL" id="KAJ2785289.1"/>
    </source>
</evidence>
<dbReference type="Gene3D" id="3.30.1490.100">
    <property type="entry name" value="DNA polymerase, Y-family, little finger domain"/>
    <property type="match status" value="1"/>
</dbReference>
<evidence type="ECO:0000256" key="9">
    <source>
        <dbReference type="SAM" id="MobiDB-lite"/>
    </source>
</evidence>
<keyword evidence="7" id="KW-0234">DNA repair</keyword>
<feature type="region of interest" description="Disordered" evidence="9">
    <location>
        <begin position="938"/>
        <end position="970"/>
    </location>
</feature>
<reference evidence="11" key="1">
    <citation type="submission" date="2022-07" db="EMBL/GenBank/DDBJ databases">
        <title>Phylogenomic reconstructions and comparative analyses of Kickxellomycotina fungi.</title>
        <authorList>
            <person name="Reynolds N.K."/>
            <person name="Stajich J.E."/>
            <person name="Barry K."/>
            <person name="Grigoriev I.V."/>
            <person name="Crous P."/>
            <person name="Smith M.E."/>
        </authorList>
    </citation>
    <scope>NUCLEOTIDE SEQUENCE</scope>
    <source>
        <strain evidence="11">NBRC 105414</strain>
    </source>
</reference>
<dbReference type="GO" id="GO:0042276">
    <property type="term" value="P:error-prone translesion synthesis"/>
    <property type="evidence" value="ECO:0007669"/>
    <property type="project" value="TreeGrafter"/>
</dbReference>
<dbReference type="GO" id="GO:0008270">
    <property type="term" value="F:zinc ion binding"/>
    <property type="evidence" value="ECO:0007669"/>
    <property type="project" value="UniProtKB-KW"/>
</dbReference>
<feature type="compositionally biased region" description="Acidic residues" evidence="9">
    <location>
        <begin position="657"/>
        <end position="675"/>
    </location>
</feature>
<dbReference type="GO" id="GO:0003887">
    <property type="term" value="F:DNA-directed DNA polymerase activity"/>
    <property type="evidence" value="ECO:0007669"/>
    <property type="project" value="UniProtKB-EC"/>
</dbReference>
<name>A0A9W8HP04_9FUNG</name>
<feature type="compositionally biased region" description="Low complexity" evidence="9">
    <location>
        <begin position="711"/>
        <end position="730"/>
    </location>
</feature>
<dbReference type="FunFam" id="3.40.1170.60:FF:000008">
    <property type="entry name" value="DNA polymerase eta subunit"/>
    <property type="match status" value="1"/>
</dbReference>
<dbReference type="Gene3D" id="3.40.1170.60">
    <property type="match status" value="1"/>
</dbReference>
<dbReference type="GO" id="GO:0009314">
    <property type="term" value="P:response to radiation"/>
    <property type="evidence" value="ECO:0007669"/>
    <property type="project" value="TreeGrafter"/>
</dbReference>
<evidence type="ECO:0000256" key="4">
    <source>
        <dbReference type="ARBA" id="ARBA00022763"/>
    </source>
</evidence>
<dbReference type="Gene3D" id="3.30.70.270">
    <property type="match status" value="1"/>
</dbReference>
<dbReference type="GO" id="GO:0006281">
    <property type="term" value="P:DNA repair"/>
    <property type="evidence" value="ECO:0007669"/>
    <property type="project" value="UniProtKB-KW"/>
</dbReference>
<dbReference type="InterPro" id="IPR052230">
    <property type="entry name" value="DNA_polymerase_eta"/>
</dbReference>
<keyword evidence="5" id="KW-0863">Zinc-finger</keyword>
<dbReference type="InterPro" id="IPR043128">
    <property type="entry name" value="Rev_trsase/Diguanyl_cyclase"/>
</dbReference>
<evidence type="ECO:0000256" key="5">
    <source>
        <dbReference type="ARBA" id="ARBA00022771"/>
    </source>
</evidence>
<dbReference type="InterPro" id="IPR043502">
    <property type="entry name" value="DNA/RNA_pol_sf"/>
</dbReference>
<dbReference type="PIRSF" id="PIRSF036603">
    <property type="entry name" value="DPol_eta"/>
    <property type="match status" value="1"/>
</dbReference>
<dbReference type="EMBL" id="JANBUL010000013">
    <property type="protein sequence ID" value="KAJ2785289.1"/>
    <property type="molecule type" value="Genomic_DNA"/>
</dbReference>
<dbReference type="GO" id="GO:0035861">
    <property type="term" value="C:site of double-strand break"/>
    <property type="evidence" value="ECO:0007669"/>
    <property type="project" value="TreeGrafter"/>
</dbReference>
<evidence type="ECO:0000256" key="8">
    <source>
        <dbReference type="ARBA" id="ARBA00023242"/>
    </source>
</evidence>
<dbReference type="InterPro" id="IPR036775">
    <property type="entry name" value="DNA_pol_Y-fam_lit_finger_sf"/>
</dbReference>
<accession>A0A9W8HP04</accession>
<sequence>MMADTSACRAAVAAELARHRAILHIDLDCFYCQVEQLRLGVSPDVPLAVQQWQGLVAVNYPARRRGVRRHDSVKEAREKCPELMLVHVPTLAGSGPAAYHPNPSPATHKASLDEYRRASRRIMDLFRRLCPTMAKASIDEACLDVSEPIRAMVLADMDRGALELLDAQDAALAGGAEPAAVPVPVVRWVAASRKGKEPEAAGAAAATASDYGMLVGDAPPVSAGWGDLVLRYAAEFARHVRGTLLREQGYRASAGIAHNRLLAKIGSGLHKPDQQTVMLHAHVAAFMRTLPIAAIPSLGGKLGALVEAAFGARTVADLAAYTLDQLALRLGADQAQHVYNRCHGIDDSAVVDNREPGSFSSSKTFYQRPAADMARLERWIVMNSIDLWTRVSEEWDERRRWPRLLGVSFSTIGQHHRAKTVPFPLRHQRGAQSSPDAVVDAVRACLAAEGPGLFPVGGLSLSARSFQRELASASLMERWLTKPRESLVTGAPRAASPLPGGDDDEAAGLVDSSGESTAATAAAAAAADYDDDTGIPDLQQHKLSTMLRLQTQPTTRVPPSQRPPPMLPQPPAGLPLPQPPAGLPPPQPPPNLPLQQQHQALSASAVPLPENYDICTLPATPGSMTQPGLMGASEAETSDSDQSCLRTPAENGTDQGESGEESGEVSTGDDDDDDNNNNNEGDGNSNNGRGNNGRGHNGGGGGGVQGRGDDAATSQRAASRAASRAAALRRQPGVYIQPHADQASAARLGEGYKSMSVDPYDDANLELSVVGGGGGQRIGNDGFIPALIAATRRKREIQIVRFQNTVDAPEDAIENTRHALGDEDKAARQRRKAGSSRAARAQPGDEDNGDDDDDDGGDDDASGSSDDERDAVLDLSVAAWMESIAASQTVMEIRCPRCPDDAPPVPSNEWGTHHDWHLARQLQERELRHDSVARQLLSAFSGRVAPKRPRPRSRSTSPKRRQQTITEAWR</sequence>
<dbReference type="InterPro" id="IPR001126">
    <property type="entry name" value="UmuC"/>
</dbReference>
<evidence type="ECO:0000259" key="10">
    <source>
        <dbReference type="PROSITE" id="PS50173"/>
    </source>
</evidence>
<organism evidence="11 12">
    <name type="scientific">Coemansia javaensis</name>
    <dbReference type="NCBI Taxonomy" id="2761396"/>
    <lineage>
        <taxon>Eukaryota</taxon>
        <taxon>Fungi</taxon>
        <taxon>Fungi incertae sedis</taxon>
        <taxon>Zoopagomycota</taxon>
        <taxon>Kickxellomycotina</taxon>
        <taxon>Kickxellomycetes</taxon>
        <taxon>Kickxellales</taxon>
        <taxon>Kickxellaceae</taxon>
        <taxon>Coemansia</taxon>
    </lineage>
</organism>
<feature type="compositionally biased region" description="Low complexity" evidence="9">
    <location>
        <begin position="593"/>
        <end position="605"/>
    </location>
</feature>
<feature type="region of interest" description="Disordered" evidence="9">
    <location>
        <begin position="551"/>
        <end position="739"/>
    </location>
</feature>
<comment type="caution">
    <text evidence="11">The sequence shown here is derived from an EMBL/GenBank/DDBJ whole genome shotgun (WGS) entry which is preliminary data.</text>
</comment>
<keyword evidence="3" id="KW-0479">Metal-binding</keyword>
<evidence type="ECO:0000256" key="6">
    <source>
        <dbReference type="ARBA" id="ARBA00022833"/>
    </source>
</evidence>
<gene>
    <name evidence="11" type="primary">eso1</name>
    <name evidence="11" type="ORF">H4R18_000613</name>
</gene>
<feature type="compositionally biased region" description="Basic and acidic residues" evidence="9">
    <location>
        <begin position="816"/>
        <end position="827"/>
    </location>
</feature>
<dbReference type="GO" id="GO:0005634">
    <property type="term" value="C:nucleus"/>
    <property type="evidence" value="ECO:0007669"/>
    <property type="project" value="UniProtKB-SubCell"/>
</dbReference>
<evidence type="ECO:0000313" key="12">
    <source>
        <dbReference type="Proteomes" id="UP001140217"/>
    </source>
</evidence>
<dbReference type="Pfam" id="PF21704">
    <property type="entry name" value="POLH-Rev1_HhH"/>
    <property type="match status" value="1"/>
</dbReference>
<proteinExistence type="predicted"/>
<keyword evidence="6" id="KW-0862">Zinc</keyword>
<feature type="compositionally biased region" description="Basic residues" evidence="9">
    <location>
        <begin position="945"/>
        <end position="962"/>
    </location>
</feature>
<dbReference type="PANTHER" id="PTHR45873">
    <property type="entry name" value="DNA POLYMERASE ETA"/>
    <property type="match status" value="1"/>
</dbReference>
<dbReference type="GO" id="GO:0070987">
    <property type="term" value="P:error-free translesion synthesis"/>
    <property type="evidence" value="ECO:0007669"/>
    <property type="project" value="UniProtKB-ARBA"/>
</dbReference>
<dbReference type="Gene3D" id="1.10.150.20">
    <property type="entry name" value="5' to 3' exonuclease, C-terminal subdomain"/>
    <property type="match status" value="1"/>
</dbReference>
<dbReference type="AlphaFoldDB" id="A0A9W8HP04"/>
<feature type="compositionally biased region" description="Low complexity" evidence="9">
    <location>
        <begin position="676"/>
        <end position="689"/>
    </location>
</feature>
<keyword evidence="11" id="KW-0548">Nucleotidyltransferase</keyword>
<dbReference type="SUPFAM" id="SSF100879">
    <property type="entry name" value="Lesion bypass DNA polymerase (Y-family), little finger domain"/>
    <property type="match status" value="1"/>
</dbReference>
<keyword evidence="2 11" id="KW-0808">Transferase</keyword>
<dbReference type="OrthoDB" id="5723at2759"/>
<protein>
    <submittedName>
        <fullName evidence="11">N-acetyltransferase eso1</fullName>
        <ecNumber evidence="11">2.7.7.7</ecNumber>
    </submittedName>
</protein>